<dbReference type="PROSITE" id="PS51900">
    <property type="entry name" value="CB"/>
    <property type="match status" value="1"/>
</dbReference>
<feature type="domain" description="Core-binding (CB)" evidence="3">
    <location>
        <begin position="34"/>
        <end position="104"/>
    </location>
</feature>
<organism evidence="4 5">
    <name type="scientific">Amycolatopsis lurida NRRL 2430</name>
    <dbReference type="NCBI Taxonomy" id="1460371"/>
    <lineage>
        <taxon>Bacteria</taxon>
        <taxon>Bacillati</taxon>
        <taxon>Actinomycetota</taxon>
        <taxon>Actinomycetes</taxon>
        <taxon>Pseudonocardiales</taxon>
        <taxon>Pseudonocardiaceae</taxon>
        <taxon>Amycolatopsis</taxon>
    </lineage>
</organism>
<dbReference type="GO" id="GO:0015074">
    <property type="term" value="P:DNA integration"/>
    <property type="evidence" value="ECO:0007669"/>
    <property type="project" value="InterPro"/>
</dbReference>
<evidence type="ECO:0000313" key="5">
    <source>
        <dbReference type="Proteomes" id="UP000256220"/>
    </source>
</evidence>
<dbReference type="Gene3D" id="1.10.150.130">
    <property type="match status" value="1"/>
</dbReference>
<keyword evidence="5" id="KW-1185">Reference proteome</keyword>
<dbReference type="InterPro" id="IPR011010">
    <property type="entry name" value="DNA_brk_join_enz"/>
</dbReference>
<dbReference type="AlphaFoldDB" id="A0A2P2G000"/>
<dbReference type="InterPro" id="IPR010998">
    <property type="entry name" value="Integrase_recombinase_N"/>
</dbReference>
<dbReference type="Proteomes" id="UP000256220">
    <property type="component" value="Unassembled WGS sequence"/>
</dbReference>
<keyword evidence="1 2" id="KW-0238">DNA-binding</keyword>
<sequence>MKTASAKSNTDAKDKLKEQIRDLDDGLPTGAAKYTVGEAVTNWLAFGLAGRDPETVKNYRNLAAIHIIPNLGKRKLRELSAEDVDEWLADLATKVSTRVYCIRC</sequence>
<dbReference type="EMBL" id="JFBM01000003">
    <property type="protein sequence ID" value="KFU82287.1"/>
    <property type="molecule type" value="Genomic_DNA"/>
</dbReference>
<dbReference type="SUPFAM" id="SSF56349">
    <property type="entry name" value="DNA breaking-rejoining enzymes"/>
    <property type="match status" value="1"/>
</dbReference>
<evidence type="ECO:0000259" key="3">
    <source>
        <dbReference type="PROSITE" id="PS51900"/>
    </source>
</evidence>
<name>A0A2P2G000_AMYLU</name>
<accession>A0A2P2G000</accession>
<reference evidence="4 5" key="1">
    <citation type="journal article" date="2014" name="Genome Announc.">
        <title>Draft Genome Sequence of Amycolatopsis lurida NRRL 2430, Producer of the Glycopeptide Family Antibiotic Ristocetin.</title>
        <authorList>
            <person name="Kwun M.J."/>
            <person name="Hong H.J."/>
        </authorList>
    </citation>
    <scope>NUCLEOTIDE SEQUENCE [LARGE SCALE GENOMIC DNA]</scope>
    <source>
        <strain evidence="4 5">NRRL 2430</strain>
    </source>
</reference>
<protein>
    <recommendedName>
        <fullName evidence="3">Core-binding (CB) domain-containing protein</fullName>
    </recommendedName>
</protein>
<dbReference type="GO" id="GO:0003677">
    <property type="term" value="F:DNA binding"/>
    <property type="evidence" value="ECO:0007669"/>
    <property type="project" value="UniProtKB-UniRule"/>
</dbReference>
<evidence type="ECO:0000256" key="1">
    <source>
        <dbReference type="ARBA" id="ARBA00023125"/>
    </source>
</evidence>
<evidence type="ECO:0000313" key="4">
    <source>
        <dbReference type="EMBL" id="KFU82287.1"/>
    </source>
</evidence>
<gene>
    <name evidence="4" type="ORF">BB31_04840</name>
</gene>
<comment type="caution">
    <text evidence="4">The sequence shown here is derived from an EMBL/GenBank/DDBJ whole genome shotgun (WGS) entry which is preliminary data.</text>
</comment>
<dbReference type="InterPro" id="IPR044068">
    <property type="entry name" value="CB"/>
</dbReference>
<proteinExistence type="predicted"/>
<evidence type="ECO:0000256" key="2">
    <source>
        <dbReference type="PROSITE-ProRule" id="PRU01248"/>
    </source>
</evidence>